<dbReference type="EMBL" id="CAFBQA010000003">
    <property type="protein sequence ID" value="CAB5033967.1"/>
    <property type="molecule type" value="Genomic_DNA"/>
</dbReference>
<evidence type="ECO:0000313" key="2">
    <source>
        <dbReference type="EMBL" id="CAB4697105.1"/>
    </source>
</evidence>
<proteinExistence type="predicted"/>
<accession>A0A6J7RYK8</accession>
<protein>
    <submittedName>
        <fullName evidence="5">Unannotated protein</fullName>
    </submittedName>
</protein>
<evidence type="ECO:0000313" key="3">
    <source>
        <dbReference type="EMBL" id="CAB4771512.1"/>
    </source>
</evidence>
<evidence type="ECO:0000313" key="5">
    <source>
        <dbReference type="EMBL" id="CAB5033967.1"/>
    </source>
</evidence>
<keyword evidence="1" id="KW-1133">Transmembrane helix</keyword>
<organism evidence="5">
    <name type="scientific">freshwater metagenome</name>
    <dbReference type="NCBI Taxonomy" id="449393"/>
    <lineage>
        <taxon>unclassified sequences</taxon>
        <taxon>metagenomes</taxon>
        <taxon>ecological metagenomes</taxon>
    </lineage>
</organism>
<feature type="transmembrane region" description="Helical" evidence="1">
    <location>
        <begin position="12"/>
        <end position="36"/>
    </location>
</feature>
<dbReference type="AlphaFoldDB" id="A0A6J7RYK8"/>
<gene>
    <name evidence="2" type="ORF">UFOPK2593_00405</name>
    <name evidence="3" type="ORF">UFOPK2894_00611</name>
    <name evidence="4" type="ORF">UFOPK3492_00693</name>
    <name evidence="5" type="ORF">UFOPK4234_00112</name>
    <name evidence="6" type="ORF">UFOPK4295_00564</name>
</gene>
<keyword evidence="1" id="KW-0472">Membrane</keyword>
<name>A0A6J7RYK8_9ZZZZ</name>
<dbReference type="EMBL" id="CAFBMD010000041">
    <property type="protein sequence ID" value="CAB4896190.1"/>
    <property type="molecule type" value="Genomic_DNA"/>
</dbReference>
<keyword evidence="1" id="KW-0812">Transmembrane</keyword>
<evidence type="ECO:0000313" key="4">
    <source>
        <dbReference type="EMBL" id="CAB4896190.1"/>
    </source>
</evidence>
<dbReference type="EMBL" id="CAEZZQ010000028">
    <property type="protein sequence ID" value="CAB4771512.1"/>
    <property type="molecule type" value="Genomic_DNA"/>
</dbReference>
<evidence type="ECO:0000256" key="1">
    <source>
        <dbReference type="SAM" id="Phobius"/>
    </source>
</evidence>
<dbReference type="EMBL" id="CAEZXW010000015">
    <property type="protein sequence ID" value="CAB4697105.1"/>
    <property type="molecule type" value="Genomic_DNA"/>
</dbReference>
<reference evidence="5" key="1">
    <citation type="submission" date="2020-05" db="EMBL/GenBank/DDBJ databases">
        <authorList>
            <person name="Chiriac C."/>
            <person name="Salcher M."/>
            <person name="Ghai R."/>
            <person name="Kavagutti S V."/>
        </authorList>
    </citation>
    <scope>NUCLEOTIDE SEQUENCE</scope>
</reference>
<evidence type="ECO:0000313" key="6">
    <source>
        <dbReference type="EMBL" id="CAB5047674.1"/>
    </source>
</evidence>
<sequence>MNLASESTTGWTIGYAIGIVVVLVVVALVVPILLLAKKIGGQARSINTGLEGAVHNTASLADLNTTIEAATVIIAGLRRGRNKLGG</sequence>
<dbReference type="EMBL" id="CAFBQF010000021">
    <property type="protein sequence ID" value="CAB5047674.1"/>
    <property type="molecule type" value="Genomic_DNA"/>
</dbReference>